<reference evidence="2" key="1">
    <citation type="submission" date="2023-03" db="EMBL/GenBank/DDBJ databases">
        <title>Actinoallomurus iriomotensis NBRC 103684.</title>
        <authorList>
            <person name="Ichikawa N."/>
            <person name="Sato H."/>
            <person name="Tonouchi N."/>
        </authorList>
    </citation>
    <scope>NUCLEOTIDE SEQUENCE</scope>
    <source>
        <strain evidence="2">NBRC 103684</strain>
    </source>
</reference>
<evidence type="ECO:0000256" key="1">
    <source>
        <dbReference type="SAM" id="MobiDB-lite"/>
    </source>
</evidence>
<dbReference type="EMBL" id="BSTK01000003">
    <property type="protein sequence ID" value="GLY84962.1"/>
    <property type="molecule type" value="Genomic_DNA"/>
</dbReference>
<keyword evidence="3" id="KW-1185">Reference proteome</keyword>
<comment type="caution">
    <text evidence="2">The sequence shown here is derived from an EMBL/GenBank/DDBJ whole genome shotgun (WGS) entry which is preliminary data.</text>
</comment>
<sequence>MPPADPAPVPLSAYRDWPGLDPSGHVTMDRHQVKVLAARLTKHLEDLPSADEQLRPASEAAYGAWDAAQRFYPSARSGHETLVDQHSRFLRAMLDMIKKLHRSAQTYDAAEAELERRIAAVDKRLHVVPTSDLFQHSPDSSSPPAAPPNALNPDGRR</sequence>
<evidence type="ECO:0000313" key="3">
    <source>
        <dbReference type="Proteomes" id="UP001165074"/>
    </source>
</evidence>
<protein>
    <recommendedName>
        <fullName evidence="4">PE domain-containing protein</fullName>
    </recommendedName>
</protein>
<feature type="compositionally biased region" description="Low complexity" evidence="1">
    <location>
        <begin position="137"/>
        <end position="157"/>
    </location>
</feature>
<evidence type="ECO:0008006" key="4">
    <source>
        <dbReference type="Google" id="ProtNLM"/>
    </source>
</evidence>
<organism evidence="2 3">
    <name type="scientific">Actinoallomurus iriomotensis</name>
    <dbReference type="NCBI Taxonomy" id="478107"/>
    <lineage>
        <taxon>Bacteria</taxon>
        <taxon>Bacillati</taxon>
        <taxon>Actinomycetota</taxon>
        <taxon>Actinomycetes</taxon>
        <taxon>Streptosporangiales</taxon>
        <taxon>Thermomonosporaceae</taxon>
        <taxon>Actinoallomurus</taxon>
    </lineage>
</organism>
<dbReference type="AlphaFoldDB" id="A0A9W6S3I0"/>
<feature type="region of interest" description="Disordered" evidence="1">
    <location>
        <begin position="130"/>
        <end position="157"/>
    </location>
</feature>
<accession>A0A9W6S3I0</accession>
<gene>
    <name evidence="2" type="ORF">Airi02_028910</name>
</gene>
<evidence type="ECO:0000313" key="2">
    <source>
        <dbReference type="EMBL" id="GLY84962.1"/>
    </source>
</evidence>
<name>A0A9W6S3I0_9ACTN</name>
<dbReference type="Proteomes" id="UP001165074">
    <property type="component" value="Unassembled WGS sequence"/>
</dbReference>
<proteinExistence type="predicted"/>